<proteinExistence type="predicted"/>
<comment type="caution">
    <text evidence="1">The sequence shown here is derived from an EMBL/GenBank/DDBJ whole genome shotgun (WGS) entry which is preliminary data.</text>
</comment>
<gene>
    <name evidence="1" type="ORF">MENT_LOCUS60985</name>
</gene>
<sequence length="104" mass="12383">MLIDNSYIYLNYNNFHEWQLHNNDSCFKKLIEETNQAPLSIVNSLNFIKFIKCRAERIVDLLKQIIDKINNFEEYAHNSKSSLEECVIFTSQRHKYNIGFICFG</sequence>
<dbReference type="AlphaFoldDB" id="A0A6V7Y6A4"/>
<protein>
    <submittedName>
        <fullName evidence="1">Uncharacterized protein</fullName>
    </submittedName>
</protein>
<dbReference type="OrthoDB" id="5864383at2759"/>
<evidence type="ECO:0000313" key="1">
    <source>
        <dbReference type="EMBL" id="CAD2207078.1"/>
    </source>
</evidence>
<dbReference type="Proteomes" id="UP000580250">
    <property type="component" value="Unassembled WGS sequence"/>
</dbReference>
<accession>A0A6V7Y6A4</accession>
<evidence type="ECO:0000313" key="2">
    <source>
        <dbReference type="Proteomes" id="UP000580250"/>
    </source>
</evidence>
<organism evidence="1 2">
    <name type="scientific">Meloidogyne enterolobii</name>
    <name type="common">Root-knot nematode worm</name>
    <name type="synonym">Meloidogyne mayaguensis</name>
    <dbReference type="NCBI Taxonomy" id="390850"/>
    <lineage>
        <taxon>Eukaryota</taxon>
        <taxon>Metazoa</taxon>
        <taxon>Ecdysozoa</taxon>
        <taxon>Nematoda</taxon>
        <taxon>Chromadorea</taxon>
        <taxon>Rhabditida</taxon>
        <taxon>Tylenchina</taxon>
        <taxon>Tylenchomorpha</taxon>
        <taxon>Tylenchoidea</taxon>
        <taxon>Meloidogynidae</taxon>
        <taxon>Meloidogyninae</taxon>
        <taxon>Meloidogyne</taxon>
    </lineage>
</organism>
<name>A0A6V7Y6A4_MELEN</name>
<reference evidence="1 2" key="1">
    <citation type="submission" date="2020-08" db="EMBL/GenBank/DDBJ databases">
        <authorList>
            <person name="Koutsovoulos G."/>
            <person name="Danchin GJ E."/>
        </authorList>
    </citation>
    <scope>NUCLEOTIDE SEQUENCE [LARGE SCALE GENOMIC DNA]</scope>
</reference>
<dbReference type="EMBL" id="CAJEWN010003261">
    <property type="protein sequence ID" value="CAD2207078.1"/>
    <property type="molecule type" value="Genomic_DNA"/>
</dbReference>